<dbReference type="AlphaFoldDB" id="X0U9K9"/>
<protein>
    <submittedName>
        <fullName evidence="1">Uncharacterized protein</fullName>
    </submittedName>
</protein>
<comment type="caution">
    <text evidence="1">The sequence shown here is derived from an EMBL/GenBank/DDBJ whole genome shotgun (WGS) entry which is preliminary data.</text>
</comment>
<organism evidence="1">
    <name type="scientific">marine sediment metagenome</name>
    <dbReference type="NCBI Taxonomy" id="412755"/>
    <lineage>
        <taxon>unclassified sequences</taxon>
        <taxon>metagenomes</taxon>
        <taxon>ecological metagenomes</taxon>
    </lineage>
</organism>
<proteinExistence type="predicted"/>
<accession>X0U9K9</accession>
<feature type="non-terminal residue" evidence="1">
    <location>
        <position position="270"/>
    </location>
</feature>
<sequence>PERLWEGIEVEEIERILARYGVADVTMTGKQATAVDKLRLGWLRYSGIGQIWERGMKTAGMLYVERNFPNETQAWRRRTTRELAGSPDFLNRAQVAPLIESQFLFYGPAKEGLRAHATAIKRDPAGYATKLFMSVMLAKAIAVGYQRGLFSAAAEAAAAAAGEEDDPEEAAALEKLRDKEQQMRHIPWYDLAAYHCFPIGWYDEDEDRVVYVRIPVDEAQRAAGGMLFEGLQDAADNGDLLDTLSGMVGYGSSQIPSAAPGPRLMSDFAS</sequence>
<reference evidence="1" key="1">
    <citation type="journal article" date="2014" name="Front. Microbiol.">
        <title>High frequency of phylogenetically diverse reductive dehalogenase-homologous genes in deep subseafloor sedimentary metagenomes.</title>
        <authorList>
            <person name="Kawai M."/>
            <person name="Futagami T."/>
            <person name="Toyoda A."/>
            <person name="Takaki Y."/>
            <person name="Nishi S."/>
            <person name="Hori S."/>
            <person name="Arai W."/>
            <person name="Tsubouchi T."/>
            <person name="Morono Y."/>
            <person name="Uchiyama I."/>
            <person name="Ito T."/>
            <person name="Fujiyama A."/>
            <person name="Inagaki F."/>
            <person name="Takami H."/>
        </authorList>
    </citation>
    <scope>NUCLEOTIDE SEQUENCE</scope>
    <source>
        <strain evidence="1">Expedition CK06-06</strain>
    </source>
</reference>
<evidence type="ECO:0000313" key="1">
    <source>
        <dbReference type="EMBL" id="GAG02514.1"/>
    </source>
</evidence>
<gene>
    <name evidence="1" type="ORF">S01H1_36190</name>
</gene>
<feature type="non-terminal residue" evidence="1">
    <location>
        <position position="1"/>
    </location>
</feature>
<dbReference type="EMBL" id="BARS01022657">
    <property type="protein sequence ID" value="GAG02514.1"/>
    <property type="molecule type" value="Genomic_DNA"/>
</dbReference>
<name>X0U9K9_9ZZZZ</name>